<reference evidence="1" key="1">
    <citation type="submission" date="2019-05" db="EMBL/GenBank/DDBJ databases">
        <title>Methanoculleus sp. FWC-SCC1, a methanogenic archaeon isolated from deep marine cold seep.</title>
        <authorList>
            <person name="Chen Y.-W."/>
            <person name="Chen S.-C."/>
            <person name="Teng N.-H."/>
            <person name="Lai M.-C."/>
        </authorList>
    </citation>
    <scope>NUCLEOTIDE SEQUENCE</scope>
    <source>
        <strain evidence="1">FWC-SCC1</strain>
    </source>
</reference>
<keyword evidence="2" id="KW-1185">Reference proteome</keyword>
<dbReference type="SUPFAM" id="SSF52413">
    <property type="entry name" value="UDP-glucose/GDP-mannose dehydrogenase C-terminal domain"/>
    <property type="match status" value="1"/>
</dbReference>
<name>A0ABT8MCN4_9EURY</name>
<dbReference type="InterPro" id="IPR036220">
    <property type="entry name" value="UDP-Glc/GDP-Man_DH_C_sf"/>
</dbReference>
<dbReference type="Gene3D" id="3.40.50.720">
    <property type="entry name" value="NAD(P)-binding Rossmann-like Domain"/>
    <property type="match status" value="1"/>
</dbReference>
<comment type="caution">
    <text evidence="1">The sequence shown here is derived from an EMBL/GenBank/DDBJ whole genome shotgun (WGS) entry which is preliminary data.</text>
</comment>
<gene>
    <name evidence="1" type="ORF">FGU65_12330</name>
</gene>
<dbReference type="RefSeq" id="WP_301664846.1">
    <property type="nucleotide sequence ID" value="NZ_VCYH01000009.1"/>
</dbReference>
<protein>
    <submittedName>
        <fullName evidence="1">Uncharacterized protein</fullName>
    </submittedName>
</protein>
<proteinExistence type="predicted"/>
<sequence>MTPKSPSIKTIKEFVNLGADVRVHDPYVPILATTKARVFSPDGSFEEAFSETECATFLILETATGQMASPGVVDGKNLFAIRGRGAYLGIGKGDLNVQ</sequence>
<accession>A0ABT8MCN4</accession>
<evidence type="ECO:0000313" key="1">
    <source>
        <dbReference type="EMBL" id="MDN7025664.1"/>
    </source>
</evidence>
<dbReference type="EMBL" id="VCYH01000009">
    <property type="protein sequence ID" value="MDN7025664.1"/>
    <property type="molecule type" value="Genomic_DNA"/>
</dbReference>
<dbReference type="Proteomes" id="UP001168338">
    <property type="component" value="Unassembled WGS sequence"/>
</dbReference>
<evidence type="ECO:0000313" key="2">
    <source>
        <dbReference type="Proteomes" id="UP001168338"/>
    </source>
</evidence>
<organism evidence="1 2">
    <name type="scientific">Methanoculleus frigidifontis</name>
    <dbReference type="NCBI Taxonomy" id="2584085"/>
    <lineage>
        <taxon>Archaea</taxon>
        <taxon>Methanobacteriati</taxon>
        <taxon>Methanobacteriota</taxon>
        <taxon>Stenosarchaea group</taxon>
        <taxon>Methanomicrobia</taxon>
        <taxon>Methanomicrobiales</taxon>
        <taxon>Methanomicrobiaceae</taxon>
        <taxon>Methanoculleus</taxon>
    </lineage>
</organism>